<dbReference type="Proteomes" id="UP000236340">
    <property type="component" value="Unassembled WGS sequence"/>
</dbReference>
<dbReference type="PIRSF" id="PIRSF028408">
    <property type="entry name" value="UCP028408"/>
    <property type="match status" value="1"/>
</dbReference>
<feature type="domain" description="DUF3322" evidence="2">
    <location>
        <begin position="4"/>
        <end position="188"/>
    </location>
</feature>
<comment type="caution">
    <text evidence="3">The sequence shown here is derived from an EMBL/GenBank/DDBJ whole genome shotgun (WGS) entry which is preliminary data.</text>
</comment>
<feature type="domain" description="Wadjet protein JetD C-terminal" evidence="1">
    <location>
        <begin position="206"/>
        <end position="383"/>
    </location>
</feature>
<sequence length="392" mass="45276">MKFPEDVRALLQRRFKAQQKNWLAEEPADAGSVWPMSIALGRPTEKEGLENPERVRGWIRAWQDWRGVGQLLWIERRWRVLGNQRLPERLVLDNPQEVATWVDESERWQRARCRHVVMTERWPQLGSVLPRYFSVLADYAEGDFRRLLSMLAWLIDHPETQLYPRQIPLAGIDSKWLEARGSLLGNLLAVVRQQASEESDFFTLTGLRRPPRLLRLRLLDPELRRRVGGLEDISAPAKQLAQLNFAPQTVFIVENLQTGLAFSDLPGAVVIMGLGYGVDDLGGLPWLEGAACFYWGDIDTHGLAILGRARRYLPQLQSLLMDRQTLLRNRDLWVKEERPHAAPEISCLTLPEQSLYRGLKNHEWGQNVRLEQERIAWDSAWDKIYALTVGEE</sequence>
<evidence type="ECO:0000313" key="4">
    <source>
        <dbReference type="Proteomes" id="UP000236340"/>
    </source>
</evidence>
<dbReference type="AlphaFoldDB" id="A0A2K2H8R5"/>
<dbReference type="InterPro" id="IPR024537">
    <property type="entry name" value="DUF3322"/>
</dbReference>
<dbReference type="Pfam" id="PF09983">
    <property type="entry name" value="JetD_C"/>
    <property type="match status" value="1"/>
</dbReference>
<dbReference type="Pfam" id="PF11795">
    <property type="entry name" value="DUF3322"/>
    <property type="match status" value="1"/>
</dbReference>
<evidence type="ECO:0000259" key="1">
    <source>
        <dbReference type="Pfam" id="PF09983"/>
    </source>
</evidence>
<dbReference type="InterPro" id="IPR014544">
    <property type="entry name" value="UCP028408"/>
</dbReference>
<organism evidence="3 4">
    <name type="scientific">Geothermobacter hydrogeniphilus</name>
    <dbReference type="NCBI Taxonomy" id="1969733"/>
    <lineage>
        <taxon>Bacteria</taxon>
        <taxon>Pseudomonadati</taxon>
        <taxon>Thermodesulfobacteriota</taxon>
        <taxon>Desulfuromonadia</taxon>
        <taxon>Desulfuromonadales</taxon>
        <taxon>Geothermobacteraceae</taxon>
        <taxon>Geothermobacter</taxon>
    </lineage>
</organism>
<evidence type="ECO:0000313" key="3">
    <source>
        <dbReference type="EMBL" id="PNU19712.1"/>
    </source>
</evidence>
<accession>A0A2K2H8R5</accession>
<dbReference type="OrthoDB" id="322908at2"/>
<evidence type="ECO:0000259" key="2">
    <source>
        <dbReference type="Pfam" id="PF11795"/>
    </source>
</evidence>
<evidence type="ECO:0008006" key="5">
    <source>
        <dbReference type="Google" id="ProtNLM"/>
    </source>
</evidence>
<protein>
    <recommendedName>
        <fullName evidence="5">Wadjet protein JetD C-terminal domain-containing protein</fullName>
    </recommendedName>
</protein>
<name>A0A2K2H8R5_9BACT</name>
<dbReference type="EMBL" id="PPFX01000024">
    <property type="protein sequence ID" value="PNU19712.1"/>
    <property type="molecule type" value="Genomic_DNA"/>
</dbReference>
<gene>
    <name evidence="3" type="ORF">C2E25_10990</name>
</gene>
<dbReference type="InterPro" id="IPR024534">
    <property type="entry name" value="JetD_C"/>
</dbReference>
<reference evidence="3 4" key="1">
    <citation type="journal article" date="2018" name="Genome Announc.">
        <title>Genome Sequence of Geothermobacter sp. HR-1 Iron Reducer from the Loihi Seamount.</title>
        <authorList>
            <person name="Smith H."/>
            <person name="Abuyen K."/>
            <person name="Tremblay J."/>
            <person name="Savalia P."/>
            <person name="Perez-Rodriguez I."/>
            <person name="Emerson D."/>
            <person name="Tully B."/>
            <person name="Amend J."/>
        </authorList>
    </citation>
    <scope>NUCLEOTIDE SEQUENCE [LARGE SCALE GENOMIC DNA]</scope>
    <source>
        <strain evidence="3 4">HR-1</strain>
    </source>
</reference>
<proteinExistence type="predicted"/>